<dbReference type="Proteomes" id="UP001499882">
    <property type="component" value="Unassembled WGS sequence"/>
</dbReference>
<keyword evidence="4" id="KW-1185">Reference proteome</keyword>
<evidence type="ECO:0000313" key="4">
    <source>
        <dbReference type="Proteomes" id="UP001499882"/>
    </source>
</evidence>
<feature type="signal peptide" evidence="1">
    <location>
        <begin position="1"/>
        <end position="39"/>
    </location>
</feature>
<dbReference type="InterPro" id="IPR012938">
    <property type="entry name" value="Glc/Sorbosone_DH"/>
</dbReference>
<dbReference type="PANTHER" id="PTHR19328">
    <property type="entry name" value="HEDGEHOG-INTERACTING PROTEIN"/>
    <property type="match status" value="1"/>
</dbReference>
<proteinExistence type="predicted"/>
<dbReference type="PANTHER" id="PTHR19328:SF13">
    <property type="entry name" value="HIPL1 PROTEIN"/>
    <property type="match status" value="1"/>
</dbReference>
<dbReference type="InterPro" id="IPR011042">
    <property type="entry name" value="6-blade_b-propeller_TolB-like"/>
</dbReference>
<evidence type="ECO:0000259" key="2">
    <source>
        <dbReference type="Pfam" id="PF07995"/>
    </source>
</evidence>
<organism evidence="3 4">
    <name type="scientific">Nocardioides endophyticus</name>
    <dbReference type="NCBI Taxonomy" id="1353775"/>
    <lineage>
        <taxon>Bacteria</taxon>
        <taxon>Bacillati</taxon>
        <taxon>Actinomycetota</taxon>
        <taxon>Actinomycetes</taxon>
        <taxon>Propionibacteriales</taxon>
        <taxon>Nocardioidaceae</taxon>
        <taxon>Nocardioides</taxon>
    </lineage>
</organism>
<comment type="caution">
    <text evidence="3">The sequence shown here is derived from an EMBL/GenBank/DDBJ whole genome shotgun (WGS) entry which is preliminary data.</text>
</comment>
<evidence type="ECO:0000313" key="3">
    <source>
        <dbReference type="EMBL" id="GAA4753893.1"/>
    </source>
</evidence>
<dbReference type="Gene3D" id="2.120.10.30">
    <property type="entry name" value="TolB, C-terminal domain"/>
    <property type="match status" value="1"/>
</dbReference>
<feature type="chain" id="PRO_5045903438" evidence="1">
    <location>
        <begin position="40"/>
        <end position="400"/>
    </location>
</feature>
<sequence>MVISRSVGTVPGMRSLLLGSVTALVTSLALTIAAAPATAERPDHQSSERAAYPALKVKRLVTGLDKPWDVRSLGGGRLIFTQRDRATLTVWAKGHKHGVRFPSSEVWVSGETGLMGLEVDPGFAKNRRIYTCQGATTSGGHDVRVIAWRLNAKATKATKVRQLIGGFPSSSGRHGGCRLLIDSAGSMLVGTGDAAIGTNPQDKQSLGGKTLRLNRFTGAPWPSNPFAKAESRNQRYVHTYGHRNVQGLSQRADGSLWSIEQGTGRDDEVNRLVNGGDYGYNPVPGYNESVPMTDQSLPGKQIDAAWSSGDPTLATSGGGFVYGKRLGAYDGTLAVAALKAEQVLFLTLSKSGTLKRVQVPDALRRYGRIRTVVDGPASSFYVTTDNGGGTDVILRVRPRG</sequence>
<dbReference type="InterPro" id="IPR011041">
    <property type="entry name" value="Quinoprot_gluc/sorb_DH_b-prop"/>
</dbReference>
<protein>
    <submittedName>
        <fullName evidence="3">PQQ-dependent sugar dehydrogenase</fullName>
    </submittedName>
</protein>
<feature type="domain" description="Glucose/Sorbosone dehydrogenase" evidence="2">
    <location>
        <begin position="64"/>
        <end position="389"/>
    </location>
</feature>
<dbReference type="EMBL" id="BAABKN010000028">
    <property type="protein sequence ID" value="GAA4753893.1"/>
    <property type="molecule type" value="Genomic_DNA"/>
</dbReference>
<dbReference type="Pfam" id="PF07995">
    <property type="entry name" value="GSDH"/>
    <property type="match status" value="1"/>
</dbReference>
<dbReference type="SUPFAM" id="SSF50952">
    <property type="entry name" value="Soluble quinoprotein glucose dehydrogenase"/>
    <property type="match status" value="1"/>
</dbReference>
<keyword evidence="1" id="KW-0732">Signal</keyword>
<name>A0ABP8ZE02_9ACTN</name>
<gene>
    <name evidence="3" type="ORF">GCM10023350_44030</name>
</gene>
<reference evidence="4" key="1">
    <citation type="journal article" date="2019" name="Int. J. Syst. Evol. Microbiol.">
        <title>The Global Catalogue of Microorganisms (GCM) 10K type strain sequencing project: providing services to taxonomists for standard genome sequencing and annotation.</title>
        <authorList>
            <consortium name="The Broad Institute Genomics Platform"/>
            <consortium name="The Broad Institute Genome Sequencing Center for Infectious Disease"/>
            <person name="Wu L."/>
            <person name="Ma J."/>
        </authorList>
    </citation>
    <scope>NUCLEOTIDE SEQUENCE [LARGE SCALE GENOMIC DNA]</scope>
    <source>
        <strain evidence="4">JCM 18532</strain>
    </source>
</reference>
<accession>A0ABP8ZE02</accession>
<evidence type="ECO:0000256" key="1">
    <source>
        <dbReference type="SAM" id="SignalP"/>
    </source>
</evidence>